<dbReference type="AlphaFoldDB" id="A0A2U1SZ04"/>
<proteinExistence type="predicted"/>
<protein>
    <submittedName>
        <fullName evidence="3">DUF3071 domain-containing protein</fullName>
    </submittedName>
</protein>
<dbReference type="EMBL" id="QEEX01000001">
    <property type="protein sequence ID" value="PWB96773.1"/>
    <property type="molecule type" value="Genomic_DNA"/>
</dbReference>
<sequence>MQDLRVIALENGVLTAAADDGTRYRITIDDETQAKLRRRSPVNAAERKVGPREIQSHIRAGMSAQDVADLTGAELDYVERFEGPVLAEREFIVTASRSVPVNTAADVEPLGGSTFGSAIDERLDELGASDIAWASWKDPESGWVVKLTFTANSVSHDARWQFDPKKSTLAPTNSDATTLSQQGELPGSLIPRLRAVTDTKSPDTSRFDSGAFTDEQLSQRDTSPYGEAIPFMRSGISPAAVNRDAAEDASGVGHTADLLEALRRRRGERESAPSEDSFDEAKASHPSTGSIRVIDVPLSAFDDNSPSESPSAAPPTPVAPTVHSTPGLSKPARKGRASMPSWDDIVFGAKSDDD</sequence>
<keyword evidence="4" id="KW-1185">Reference proteome</keyword>
<dbReference type="Proteomes" id="UP000244978">
    <property type="component" value="Unassembled WGS sequence"/>
</dbReference>
<dbReference type="InterPro" id="IPR021421">
    <property type="entry name" value="DUF3071"/>
</dbReference>
<dbReference type="RefSeq" id="WP_108996857.1">
    <property type="nucleotide sequence ID" value="NZ_QEEX01000001.1"/>
</dbReference>
<feature type="domain" description="DUF3071" evidence="2">
    <location>
        <begin position="1"/>
        <end position="162"/>
    </location>
</feature>
<evidence type="ECO:0000313" key="4">
    <source>
        <dbReference type="Proteomes" id="UP000244978"/>
    </source>
</evidence>
<dbReference type="Pfam" id="PF11268">
    <property type="entry name" value="DUF3071"/>
    <property type="match status" value="1"/>
</dbReference>
<name>A0A2U1SZ04_9MICO</name>
<feature type="compositionally biased region" description="Polar residues" evidence="1">
    <location>
        <begin position="169"/>
        <end position="183"/>
    </location>
</feature>
<evidence type="ECO:0000259" key="2">
    <source>
        <dbReference type="Pfam" id="PF11268"/>
    </source>
</evidence>
<gene>
    <name evidence="3" type="ORF">DF220_02200</name>
</gene>
<evidence type="ECO:0000313" key="3">
    <source>
        <dbReference type="EMBL" id="PWB96773.1"/>
    </source>
</evidence>
<dbReference type="NCBIfam" id="NF040712">
    <property type="entry name" value="SepH"/>
    <property type="match status" value="1"/>
</dbReference>
<feature type="region of interest" description="Disordered" evidence="1">
    <location>
        <begin position="165"/>
        <end position="230"/>
    </location>
</feature>
<evidence type="ECO:0000256" key="1">
    <source>
        <dbReference type="SAM" id="MobiDB-lite"/>
    </source>
</evidence>
<organism evidence="3 4">
    <name type="scientific">Homoserinimonas hongtaonis</name>
    <dbReference type="NCBI Taxonomy" id="2079791"/>
    <lineage>
        <taxon>Bacteria</taxon>
        <taxon>Bacillati</taxon>
        <taxon>Actinomycetota</taxon>
        <taxon>Actinomycetes</taxon>
        <taxon>Micrococcales</taxon>
        <taxon>Microbacteriaceae</taxon>
        <taxon>Homoserinimonas</taxon>
    </lineage>
</organism>
<dbReference type="InterPro" id="IPR047682">
    <property type="entry name" value="SepH-like"/>
</dbReference>
<comment type="caution">
    <text evidence="3">The sequence shown here is derived from an EMBL/GenBank/DDBJ whole genome shotgun (WGS) entry which is preliminary data.</text>
</comment>
<reference evidence="4" key="1">
    <citation type="submission" date="2018-04" db="EMBL/GenBank/DDBJ databases">
        <authorList>
            <person name="Liu S."/>
            <person name="Wang Z."/>
            <person name="Li J."/>
        </authorList>
    </citation>
    <scope>NUCLEOTIDE SEQUENCE [LARGE SCALE GENOMIC DNA]</scope>
    <source>
        <strain evidence="4">S1194</strain>
    </source>
</reference>
<accession>A0A2U1SZ04</accession>
<feature type="compositionally biased region" description="Basic and acidic residues" evidence="1">
    <location>
        <begin position="195"/>
        <end position="206"/>
    </location>
</feature>
<feature type="region of interest" description="Disordered" evidence="1">
    <location>
        <begin position="265"/>
        <end position="354"/>
    </location>
</feature>